<dbReference type="PANTHER" id="PTHR12993:SF30">
    <property type="entry name" value="N-ACETYL-ALPHA-D-GLUCOSAMINYL L-MALATE DEACETYLASE 1"/>
    <property type="match status" value="1"/>
</dbReference>
<keyword evidence="3" id="KW-1185">Reference proteome</keyword>
<proteinExistence type="predicted"/>
<dbReference type="GO" id="GO:0019213">
    <property type="term" value="F:deacetylase activity"/>
    <property type="evidence" value="ECO:0007669"/>
    <property type="project" value="InterPro"/>
</dbReference>
<dbReference type="RefSeq" id="WP_118926212.1">
    <property type="nucleotide sequence ID" value="NZ_QXGH01000019.1"/>
</dbReference>
<dbReference type="EMBL" id="QXGH01000019">
    <property type="protein sequence ID" value="RHW26106.1"/>
    <property type="molecule type" value="Genomic_DNA"/>
</dbReference>
<dbReference type="PANTHER" id="PTHR12993">
    <property type="entry name" value="N-ACETYLGLUCOSAMINYL-PHOSPHATIDYLINOSITOL DE-N-ACETYLASE-RELATED"/>
    <property type="match status" value="1"/>
</dbReference>
<evidence type="ECO:0000313" key="2">
    <source>
        <dbReference type="EMBL" id="RHW26106.1"/>
    </source>
</evidence>
<name>A0A417Y0I2_9ACTN</name>
<gene>
    <name evidence="2" type="primary">bshB1</name>
    <name evidence="2" type="ORF">D0Z08_15800</name>
</gene>
<organism evidence="2 3">
    <name type="scientific">Nocardioides immobilis</name>
    <dbReference type="NCBI Taxonomy" id="2049295"/>
    <lineage>
        <taxon>Bacteria</taxon>
        <taxon>Bacillati</taxon>
        <taxon>Actinomycetota</taxon>
        <taxon>Actinomycetes</taxon>
        <taxon>Propionibacteriales</taxon>
        <taxon>Nocardioidaceae</taxon>
        <taxon>Nocardioides</taxon>
    </lineage>
</organism>
<dbReference type="NCBIfam" id="TIGR04001">
    <property type="entry name" value="thiol_BshB1"/>
    <property type="match status" value="1"/>
</dbReference>
<sequence length="248" mass="26410">MSSVDVLAVAAHPDDAEVGCGGVLALCARSGARTAIADLTCGELSTQGTPELREREAREAGEILGVGTRVSVGLPDGSVGVGADHRDAVVELIRRFRPRIVLSPYPEDDRHPDHAAAGRLVRDACFFAGVAKRASGEPYRPDRLYHYMLHHLFEPTFVVDVTPVWEQRLAAIEAYRSQFGRAATEQRTAIGGSSFREFLAARATVHGAMIGVPRGEAYYCVGPVGLDGLPGAVSPPPGDGPPVYRANL</sequence>
<dbReference type="InterPro" id="IPR003737">
    <property type="entry name" value="GlcNAc_PI_deacetylase-related"/>
</dbReference>
<dbReference type="Proteomes" id="UP000283644">
    <property type="component" value="Unassembled WGS sequence"/>
</dbReference>
<evidence type="ECO:0000256" key="1">
    <source>
        <dbReference type="ARBA" id="ARBA00022833"/>
    </source>
</evidence>
<comment type="caution">
    <text evidence="2">The sequence shown here is derived from an EMBL/GenBank/DDBJ whole genome shotgun (WGS) entry which is preliminary data.</text>
</comment>
<accession>A0A417Y0I2</accession>
<dbReference type="Gene3D" id="3.40.50.10320">
    <property type="entry name" value="LmbE-like"/>
    <property type="match status" value="1"/>
</dbReference>
<keyword evidence="1" id="KW-0862">Zinc</keyword>
<dbReference type="InterPro" id="IPR023842">
    <property type="entry name" value="Bacillithiol_biosynth_BshB1"/>
</dbReference>
<dbReference type="GO" id="GO:0071793">
    <property type="term" value="P:bacillithiol biosynthetic process"/>
    <property type="evidence" value="ECO:0007669"/>
    <property type="project" value="InterPro"/>
</dbReference>
<reference evidence="2 3" key="1">
    <citation type="submission" date="2018-09" db="EMBL/GenBank/DDBJ databases">
        <title>Genome sequencing of Nocardioides immobilis CCTCC AB 2017083 for comparison to Nocardioides silvaticus.</title>
        <authorList>
            <person name="Li C."/>
            <person name="Wang G."/>
        </authorList>
    </citation>
    <scope>NUCLEOTIDE SEQUENCE [LARGE SCALE GENOMIC DNA]</scope>
    <source>
        <strain evidence="2 3">CCTCC AB 2017083</strain>
    </source>
</reference>
<protein>
    <submittedName>
        <fullName evidence="2">Bacillithiol biosynthesis deacetylase BshB1</fullName>
    </submittedName>
</protein>
<dbReference type="OrthoDB" id="3514174at2"/>
<dbReference type="SUPFAM" id="SSF102588">
    <property type="entry name" value="LmbE-like"/>
    <property type="match status" value="1"/>
</dbReference>
<dbReference type="AlphaFoldDB" id="A0A417Y0I2"/>
<dbReference type="Pfam" id="PF02585">
    <property type="entry name" value="PIG-L"/>
    <property type="match status" value="1"/>
</dbReference>
<dbReference type="InterPro" id="IPR024078">
    <property type="entry name" value="LmbE-like_dom_sf"/>
</dbReference>
<evidence type="ECO:0000313" key="3">
    <source>
        <dbReference type="Proteomes" id="UP000283644"/>
    </source>
</evidence>
<dbReference type="GO" id="GO:0016811">
    <property type="term" value="F:hydrolase activity, acting on carbon-nitrogen (but not peptide) bonds, in linear amides"/>
    <property type="evidence" value="ECO:0007669"/>
    <property type="project" value="TreeGrafter"/>
</dbReference>